<keyword evidence="2 3" id="KW-0067">ATP-binding</keyword>
<dbReference type="Pfam" id="PF00069">
    <property type="entry name" value="Pkinase"/>
    <property type="match status" value="1"/>
</dbReference>
<dbReference type="GO" id="GO:0005524">
    <property type="term" value="F:ATP binding"/>
    <property type="evidence" value="ECO:0007669"/>
    <property type="project" value="UniProtKB-UniRule"/>
</dbReference>
<protein>
    <submittedName>
        <fullName evidence="5">Serine/threonine-protein kinase TNNI3K</fullName>
    </submittedName>
</protein>
<evidence type="ECO:0000256" key="1">
    <source>
        <dbReference type="ARBA" id="ARBA00022741"/>
    </source>
</evidence>
<dbReference type="PROSITE" id="PS00107">
    <property type="entry name" value="PROTEIN_KINASE_ATP"/>
    <property type="match status" value="1"/>
</dbReference>
<dbReference type="GO" id="GO:0097527">
    <property type="term" value="P:necroptotic signaling pathway"/>
    <property type="evidence" value="ECO:0007669"/>
    <property type="project" value="TreeGrafter"/>
</dbReference>
<evidence type="ECO:0000313" key="5">
    <source>
        <dbReference type="EMBL" id="PFX21668.1"/>
    </source>
</evidence>
<evidence type="ECO:0000313" key="6">
    <source>
        <dbReference type="Proteomes" id="UP000225706"/>
    </source>
</evidence>
<dbReference type="PROSITE" id="PS50011">
    <property type="entry name" value="PROTEIN_KINASE_DOM"/>
    <property type="match status" value="1"/>
</dbReference>
<evidence type="ECO:0000256" key="2">
    <source>
        <dbReference type="ARBA" id="ARBA00022840"/>
    </source>
</evidence>
<dbReference type="GO" id="GO:0004672">
    <property type="term" value="F:protein kinase activity"/>
    <property type="evidence" value="ECO:0007669"/>
    <property type="project" value="InterPro"/>
</dbReference>
<dbReference type="PANTHER" id="PTHR44329:SF298">
    <property type="entry name" value="MIXED LINEAGE KINASE DOMAIN-LIKE PROTEIN"/>
    <property type="match status" value="1"/>
</dbReference>
<feature type="domain" description="Protein kinase" evidence="4">
    <location>
        <begin position="49"/>
        <end position="241"/>
    </location>
</feature>
<dbReference type="OrthoDB" id="4062651at2759"/>
<accession>A0A2B4RZB6</accession>
<keyword evidence="5" id="KW-0808">Transferase</keyword>
<dbReference type="PANTHER" id="PTHR44329">
    <property type="entry name" value="SERINE/THREONINE-PROTEIN KINASE TNNI3K-RELATED"/>
    <property type="match status" value="1"/>
</dbReference>
<dbReference type="EMBL" id="LSMT01000267">
    <property type="protein sequence ID" value="PFX21668.1"/>
    <property type="molecule type" value="Genomic_DNA"/>
</dbReference>
<dbReference type="AlphaFoldDB" id="A0A2B4RZB6"/>
<reference evidence="6" key="1">
    <citation type="journal article" date="2017" name="bioRxiv">
        <title>Comparative analysis of the genomes of Stylophora pistillata and Acropora digitifera provides evidence for extensive differences between species of corals.</title>
        <authorList>
            <person name="Voolstra C.R."/>
            <person name="Li Y."/>
            <person name="Liew Y.J."/>
            <person name="Baumgarten S."/>
            <person name="Zoccola D."/>
            <person name="Flot J.-F."/>
            <person name="Tambutte S."/>
            <person name="Allemand D."/>
            <person name="Aranda M."/>
        </authorList>
    </citation>
    <scope>NUCLEOTIDE SEQUENCE [LARGE SCALE GENOMIC DNA]</scope>
</reference>
<gene>
    <name evidence="5" type="primary">Tnni3k</name>
    <name evidence="5" type="ORF">AWC38_SpisGene13835</name>
</gene>
<dbReference type="InterPro" id="IPR017441">
    <property type="entry name" value="Protein_kinase_ATP_BS"/>
</dbReference>
<comment type="caution">
    <text evidence="5">The sequence shown here is derived from an EMBL/GenBank/DDBJ whole genome shotgun (WGS) entry which is preliminary data.</text>
</comment>
<dbReference type="Gene3D" id="3.30.200.20">
    <property type="entry name" value="Phosphorylase Kinase, domain 1"/>
    <property type="match status" value="1"/>
</dbReference>
<dbReference type="InterPro" id="IPR000719">
    <property type="entry name" value="Prot_kinase_dom"/>
</dbReference>
<evidence type="ECO:0000259" key="4">
    <source>
        <dbReference type="PROSITE" id="PS50011"/>
    </source>
</evidence>
<organism evidence="5 6">
    <name type="scientific">Stylophora pistillata</name>
    <name type="common">Smooth cauliflower coral</name>
    <dbReference type="NCBI Taxonomy" id="50429"/>
    <lineage>
        <taxon>Eukaryota</taxon>
        <taxon>Metazoa</taxon>
        <taxon>Cnidaria</taxon>
        <taxon>Anthozoa</taxon>
        <taxon>Hexacorallia</taxon>
        <taxon>Scleractinia</taxon>
        <taxon>Astrocoeniina</taxon>
        <taxon>Pocilloporidae</taxon>
        <taxon>Stylophora</taxon>
    </lineage>
</organism>
<name>A0A2B4RZB6_STYPI</name>
<keyword evidence="6" id="KW-1185">Reference proteome</keyword>
<proteinExistence type="predicted"/>
<keyword evidence="5" id="KW-0418">Kinase</keyword>
<dbReference type="PROSITE" id="PS00109">
    <property type="entry name" value="PROTEIN_KINASE_TYR"/>
    <property type="match status" value="1"/>
</dbReference>
<sequence length="241" mass="27602">MGQILTCSPTNSSSEEETITELRNQLSSLREEVRNNRNWVINRSEVQMPVIGRSLGEGAWGRVVRGTFCCCDVAVKEMHNDIVSPHNIRLFEREINMASRCRHPCLLQFIGATADNAKPLLVTELMDRNLRSLYEEAELREEQVAVIFLDVARALNYLHQNTPEPIIHRDISSANVLLWKKESNGEQKFLIMERLRVFNRQRRSGGQTEQVDIFSFGVLLCQMCIGELPDPERQGQHELLG</sequence>
<dbReference type="InterPro" id="IPR008266">
    <property type="entry name" value="Tyr_kinase_AS"/>
</dbReference>
<dbReference type="PIRSF" id="PIRSF000654">
    <property type="entry name" value="Integrin-linked_kinase"/>
    <property type="match status" value="1"/>
</dbReference>
<dbReference type="STRING" id="50429.A0A2B4RZB6"/>
<dbReference type="InterPro" id="IPR051681">
    <property type="entry name" value="Ser/Thr_Kinases-Pseudokinases"/>
</dbReference>
<dbReference type="InterPro" id="IPR011009">
    <property type="entry name" value="Kinase-like_dom_sf"/>
</dbReference>
<evidence type="ECO:0000256" key="3">
    <source>
        <dbReference type="PROSITE-ProRule" id="PRU10141"/>
    </source>
</evidence>
<keyword evidence="1 3" id="KW-0547">Nucleotide-binding</keyword>
<dbReference type="Proteomes" id="UP000225706">
    <property type="component" value="Unassembled WGS sequence"/>
</dbReference>
<dbReference type="SUPFAM" id="SSF56112">
    <property type="entry name" value="Protein kinase-like (PK-like)"/>
    <property type="match status" value="1"/>
</dbReference>
<dbReference type="Gene3D" id="1.10.510.10">
    <property type="entry name" value="Transferase(Phosphotransferase) domain 1"/>
    <property type="match status" value="1"/>
</dbReference>
<feature type="binding site" evidence="3">
    <location>
        <position position="76"/>
    </location>
    <ligand>
        <name>ATP</name>
        <dbReference type="ChEBI" id="CHEBI:30616"/>
    </ligand>
</feature>